<dbReference type="Pfam" id="PF04255">
    <property type="entry name" value="DUF433"/>
    <property type="match status" value="1"/>
</dbReference>
<proteinExistence type="predicted"/>
<dbReference type="InterPro" id="IPR036388">
    <property type="entry name" value="WH-like_DNA-bd_sf"/>
</dbReference>
<evidence type="ECO:0000313" key="1">
    <source>
        <dbReference type="EMBL" id="CUS05607.1"/>
    </source>
</evidence>
<dbReference type="SUPFAM" id="SSF46689">
    <property type="entry name" value="Homeodomain-like"/>
    <property type="match status" value="1"/>
</dbReference>
<keyword evidence="2" id="KW-1185">Reference proteome</keyword>
<gene>
    <name evidence="1" type="ORF">CFX0092_B0073</name>
</gene>
<organism evidence="1 2">
    <name type="scientific">Candidatus Promineifilum breve</name>
    <dbReference type="NCBI Taxonomy" id="1806508"/>
    <lineage>
        <taxon>Bacteria</taxon>
        <taxon>Bacillati</taxon>
        <taxon>Chloroflexota</taxon>
        <taxon>Ardenticatenia</taxon>
        <taxon>Candidatus Promineifilales</taxon>
        <taxon>Candidatus Promineifilaceae</taxon>
        <taxon>Candidatus Promineifilum</taxon>
    </lineage>
</organism>
<evidence type="ECO:0000313" key="2">
    <source>
        <dbReference type="Proteomes" id="UP000215027"/>
    </source>
</evidence>
<protein>
    <recommendedName>
        <fullName evidence="3">DUF433 domain-containing protein</fullName>
    </recommendedName>
</protein>
<sequence length="96" mass="10656">MKLPEAPELVREIVGEHPYDYYPLGQFVVIAPGVCGGRPTFKYTRLEVSAVLSLLSEGRSIDEVAAAYAMSNLRQEAIREALRLADEALTHPRLND</sequence>
<dbReference type="EMBL" id="LN890656">
    <property type="protein sequence ID" value="CUS05607.1"/>
    <property type="molecule type" value="Genomic_DNA"/>
</dbReference>
<dbReference type="InterPro" id="IPR007367">
    <property type="entry name" value="DUF433"/>
</dbReference>
<dbReference type="Gene3D" id="1.10.10.10">
    <property type="entry name" value="Winged helix-like DNA-binding domain superfamily/Winged helix DNA-binding domain"/>
    <property type="match status" value="1"/>
</dbReference>
<name>A0A170PJI1_9CHLR</name>
<dbReference type="KEGG" id="pbf:CFX0092_B0073"/>
<dbReference type="Proteomes" id="UP000215027">
    <property type="component" value="Chromosome II"/>
</dbReference>
<dbReference type="OrthoDB" id="582473at2"/>
<dbReference type="InterPro" id="IPR009057">
    <property type="entry name" value="Homeodomain-like_sf"/>
</dbReference>
<accession>A0A170PJI1</accession>
<evidence type="ECO:0008006" key="3">
    <source>
        <dbReference type="Google" id="ProtNLM"/>
    </source>
</evidence>
<reference evidence="1" key="1">
    <citation type="submission" date="2016-01" db="EMBL/GenBank/DDBJ databases">
        <authorList>
            <person name="Mcilroy J.S."/>
            <person name="Karst M S."/>
            <person name="Albertsen M."/>
        </authorList>
    </citation>
    <scope>NUCLEOTIDE SEQUENCE</scope>
    <source>
        <strain evidence="1">Cfx-K</strain>
    </source>
</reference>
<dbReference type="AlphaFoldDB" id="A0A170PJI1"/>
<dbReference type="RefSeq" id="WP_095044998.1">
    <property type="nucleotide sequence ID" value="NZ_LN890656.1"/>
</dbReference>